<accession>A0A381SLK2</accession>
<dbReference type="AlphaFoldDB" id="A0A381SLK2"/>
<evidence type="ECO:0000313" key="1">
    <source>
        <dbReference type="EMBL" id="SVA04221.1"/>
    </source>
</evidence>
<dbReference type="EMBL" id="UINC01003200">
    <property type="protein sequence ID" value="SVA04221.1"/>
    <property type="molecule type" value="Genomic_DNA"/>
</dbReference>
<reference evidence="1" key="1">
    <citation type="submission" date="2018-05" db="EMBL/GenBank/DDBJ databases">
        <authorList>
            <person name="Lanie J.A."/>
            <person name="Ng W.-L."/>
            <person name="Kazmierczak K.M."/>
            <person name="Andrzejewski T.M."/>
            <person name="Davidsen T.M."/>
            <person name="Wayne K.J."/>
            <person name="Tettelin H."/>
            <person name="Glass J.I."/>
            <person name="Rusch D."/>
            <person name="Podicherti R."/>
            <person name="Tsui H.-C.T."/>
            <person name="Winkler M.E."/>
        </authorList>
    </citation>
    <scope>NUCLEOTIDE SEQUENCE</scope>
</reference>
<gene>
    <name evidence="1" type="ORF">METZ01_LOCUS57075</name>
</gene>
<organism evidence="1">
    <name type="scientific">marine metagenome</name>
    <dbReference type="NCBI Taxonomy" id="408172"/>
    <lineage>
        <taxon>unclassified sequences</taxon>
        <taxon>metagenomes</taxon>
        <taxon>ecological metagenomes</taxon>
    </lineage>
</organism>
<protein>
    <submittedName>
        <fullName evidence="1">Uncharacterized protein</fullName>
    </submittedName>
</protein>
<name>A0A381SLK2_9ZZZZ</name>
<proteinExistence type="predicted"/>
<sequence>MKSTQKHIAAISTAIQMYLDDTKTSDSKQGKLISSWKHAILYPLPYSHNRVIGGWVGRPTTYE</sequence>